<dbReference type="InterPro" id="IPR029058">
    <property type="entry name" value="AB_hydrolase_fold"/>
</dbReference>
<dbReference type="Gene3D" id="3.40.50.1820">
    <property type="entry name" value="alpha/beta hydrolase"/>
    <property type="match status" value="1"/>
</dbReference>
<dbReference type="SUPFAM" id="SSF53474">
    <property type="entry name" value="alpha/beta-Hydrolases"/>
    <property type="match status" value="1"/>
</dbReference>
<dbReference type="EMBL" id="CP084204">
    <property type="protein sequence ID" value="UZX19462.1"/>
    <property type="molecule type" value="Genomic_DNA"/>
</dbReference>
<keyword evidence="3" id="KW-1185">Reference proteome</keyword>
<proteinExistence type="predicted"/>
<name>A0ABY6QQ89_9ACTN</name>
<organism evidence="2 3">
    <name type="scientific">Streptomyces tanashiensis</name>
    <dbReference type="NCBI Taxonomy" id="67367"/>
    <lineage>
        <taxon>Bacteria</taxon>
        <taxon>Bacillati</taxon>
        <taxon>Actinomycetota</taxon>
        <taxon>Actinomycetes</taxon>
        <taxon>Kitasatosporales</taxon>
        <taxon>Streptomycetaceae</taxon>
        <taxon>Streptomyces</taxon>
    </lineage>
</organism>
<dbReference type="GeneID" id="95598042"/>
<gene>
    <name evidence="2" type="ORF">LDH80_01330</name>
</gene>
<feature type="domain" description="AB hydrolase-1" evidence="1">
    <location>
        <begin position="4"/>
        <end position="211"/>
    </location>
</feature>
<protein>
    <submittedName>
        <fullName evidence="2">Alpha/beta hydrolase</fullName>
    </submittedName>
</protein>
<evidence type="ECO:0000259" key="1">
    <source>
        <dbReference type="Pfam" id="PF12697"/>
    </source>
</evidence>
<evidence type="ECO:0000313" key="3">
    <source>
        <dbReference type="Proteomes" id="UP001164506"/>
    </source>
</evidence>
<dbReference type="InterPro" id="IPR052897">
    <property type="entry name" value="Sec-Metab_Biosynth_Hydrolase"/>
</dbReference>
<accession>A0ABY6QQ89</accession>
<dbReference type="GO" id="GO:0016787">
    <property type="term" value="F:hydrolase activity"/>
    <property type="evidence" value="ECO:0007669"/>
    <property type="project" value="UniProtKB-KW"/>
</dbReference>
<dbReference type="RefSeq" id="WP_267257901.1">
    <property type="nucleotide sequence ID" value="NZ_CP084204.1"/>
</dbReference>
<dbReference type="PANTHER" id="PTHR37017">
    <property type="entry name" value="AB HYDROLASE-1 DOMAIN-CONTAINING PROTEIN-RELATED"/>
    <property type="match status" value="1"/>
</dbReference>
<evidence type="ECO:0000313" key="2">
    <source>
        <dbReference type="EMBL" id="UZX19462.1"/>
    </source>
</evidence>
<keyword evidence="2" id="KW-0378">Hydrolase</keyword>
<dbReference type="InterPro" id="IPR000073">
    <property type="entry name" value="AB_hydrolase_1"/>
</dbReference>
<sequence length="223" mass="24669">MTTFVLIHGAQDGAWSWHLVEAVLREHGHGVVAVDLPSEDDRATWNEYADAVVEAIGDRTDLVVVGHSLGGFTAPLVAERAGADLIVFVAGMIPRPGESANEWWTGTGFTELVRAPGEGEGEEAQFYHDVPPELAAEAQRRVRIQQETPMEHPWPLERWPSIPSRVLIGRDDRFMPEEWSRRVAKARLGVEADAIDGGHCLPLSRPREVADRLERYAAAVQGR</sequence>
<dbReference type="Proteomes" id="UP001164506">
    <property type="component" value="Chromosome"/>
</dbReference>
<reference evidence="2" key="1">
    <citation type="submission" date="2021-09" db="EMBL/GenBank/DDBJ databases">
        <title>Complete genome sequence and metabolic characterization of Streptomyces tanashiensis DSM 731 the producer of antibacterial Kalafungin and diverse secondary metabolites.</title>
        <authorList>
            <person name="Abbasi M.N."/>
            <person name="Anwar M.N."/>
            <person name="Alam K."/>
            <person name="Shoaib M."/>
            <person name="Lin Z."/>
            <person name="Hayat M."/>
            <person name="Ali M.I."/>
            <person name="Malik H.M.T."/>
            <person name="Ahmed I."/>
            <person name="Li A."/>
            <person name="Hailong Wang H."/>
            <person name="Zhang Y."/>
        </authorList>
    </citation>
    <scope>NUCLEOTIDE SEQUENCE</scope>
    <source>
        <strain evidence="2">Kala</strain>
    </source>
</reference>
<dbReference type="Pfam" id="PF12697">
    <property type="entry name" value="Abhydrolase_6"/>
    <property type="match status" value="1"/>
</dbReference>
<dbReference type="PANTHER" id="PTHR37017:SF11">
    <property type="entry name" value="ESTERASE_LIPASE_THIOESTERASE DOMAIN-CONTAINING PROTEIN"/>
    <property type="match status" value="1"/>
</dbReference>